<evidence type="ECO:0000256" key="1">
    <source>
        <dbReference type="ARBA" id="ARBA00022679"/>
    </source>
</evidence>
<evidence type="ECO:0000259" key="3">
    <source>
        <dbReference type="PROSITE" id="PS51186"/>
    </source>
</evidence>
<sequence length="167" mass="18211">MQRLADLVNVVYAESEQGMWNDGAARTSTTEMASMTAAGEIVVATLGRETVGCVRLRRIDETTAEFGVLAADPARRGVGVGRELVRHVERVSAADGVTTMRLEVLVPREWSHPSKEFLIGWYTRIGYRRTGTGRVDEAHPHLAPLLATPCDVAQFAKPLTESSFGAE</sequence>
<name>A0A4Q7JF12_9PSEU</name>
<dbReference type="OrthoDB" id="9805924at2"/>
<dbReference type="PANTHER" id="PTHR43877:SF2">
    <property type="entry name" value="AMINOALKYLPHOSPHONATE N-ACETYLTRANSFERASE-RELATED"/>
    <property type="match status" value="1"/>
</dbReference>
<evidence type="ECO:0000313" key="5">
    <source>
        <dbReference type="Proteomes" id="UP000292003"/>
    </source>
</evidence>
<dbReference type="InterPro" id="IPR050832">
    <property type="entry name" value="Bact_Acetyltransf"/>
</dbReference>
<dbReference type="InterPro" id="IPR000182">
    <property type="entry name" value="GNAT_dom"/>
</dbReference>
<dbReference type="Proteomes" id="UP000292003">
    <property type="component" value="Unassembled WGS sequence"/>
</dbReference>
<keyword evidence="5" id="KW-1185">Reference proteome</keyword>
<reference evidence="4 5" key="1">
    <citation type="submission" date="2019-02" db="EMBL/GenBank/DDBJ databases">
        <title>Draft genome sequence of Amycolatopsis sp. 8-3EHSu isolated from roots of Suaeda maritima.</title>
        <authorList>
            <person name="Duangmal K."/>
            <person name="Chantavorakit T."/>
        </authorList>
    </citation>
    <scope>NUCLEOTIDE SEQUENCE [LARGE SCALE GENOMIC DNA]</scope>
    <source>
        <strain evidence="4 5">8-3EHSu</strain>
    </source>
</reference>
<evidence type="ECO:0000256" key="2">
    <source>
        <dbReference type="ARBA" id="ARBA00023315"/>
    </source>
</evidence>
<dbReference type="Pfam" id="PF00583">
    <property type="entry name" value="Acetyltransf_1"/>
    <property type="match status" value="1"/>
</dbReference>
<keyword evidence="1 4" id="KW-0808">Transferase</keyword>
<dbReference type="EMBL" id="SFCC01000001">
    <property type="protein sequence ID" value="RZQ66087.1"/>
    <property type="molecule type" value="Genomic_DNA"/>
</dbReference>
<dbReference type="CDD" id="cd04301">
    <property type="entry name" value="NAT_SF"/>
    <property type="match status" value="1"/>
</dbReference>
<keyword evidence="2" id="KW-0012">Acyltransferase</keyword>
<feature type="domain" description="N-acetyltransferase" evidence="3">
    <location>
        <begin position="1"/>
        <end position="151"/>
    </location>
</feature>
<protein>
    <submittedName>
        <fullName evidence="4">GNAT family N-acetyltransferase</fullName>
    </submittedName>
</protein>
<evidence type="ECO:0000313" key="4">
    <source>
        <dbReference type="EMBL" id="RZQ66087.1"/>
    </source>
</evidence>
<organism evidence="4 5">
    <name type="scientific">Amycolatopsis suaedae</name>
    <dbReference type="NCBI Taxonomy" id="2510978"/>
    <lineage>
        <taxon>Bacteria</taxon>
        <taxon>Bacillati</taxon>
        <taxon>Actinomycetota</taxon>
        <taxon>Actinomycetes</taxon>
        <taxon>Pseudonocardiales</taxon>
        <taxon>Pseudonocardiaceae</taxon>
        <taxon>Amycolatopsis</taxon>
    </lineage>
</organism>
<dbReference type="Gene3D" id="3.40.630.30">
    <property type="match status" value="1"/>
</dbReference>
<proteinExistence type="predicted"/>
<accession>A0A4Q7JF12</accession>
<dbReference type="InterPro" id="IPR016181">
    <property type="entry name" value="Acyl_CoA_acyltransferase"/>
</dbReference>
<dbReference type="PROSITE" id="PS51186">
    <property type="entry name" value="GNAT"/>
    <property type="match status" value="1"/>
</dbReference>
<comment type="caution">
    <text evidence="4">The sequence shown here is derived from an EMBL/GenBank/DDBJ whole genome shotgun (WGS) entry which is preliminary data.</text>
</comment>
<dbReference type="AlphaFoldDB" id="A0A4Q7JF12"/>
<dbReference type="PANTHER" id="PTHR43877">
    <property type="entry name" value="AMINOALKYLPHOSPHONATE N-ACETYLTRANSFERASE-RELATED-RELATED"/>
    <property type="match status" value="1"/>
</dbReference>
<dbReference type="SUPFAM" id="SSF55729">
    <property type="entry name" value="Acyl-CoA N-acyltransferases (Nat)"/>
    <property type="match status" value="1"/>
</dbReference>
<gene>
    <name evidence="4" type="ORF">EWH70_00385</name>
</gene>
<dbReference type="GO" id="GO:0016747">
    <property type="term" value="F:acyltransferase activity, transferring groups other than amino-acyl groups"/>
    <property type="evidence" value="ECO:0007669"/>
    <property type="project" value="InterPro"/>
</dbReference>